<dbReference type="CDD" id="cd09634">
    <property type="entry name" value="Cas1_I-II-III"/>
    <property type="match status" value="1"/>
</dbReference>
<feature type="binding site" evidence="10">
    <location>
        <position position="238"/>
    </location>
    <ligand>
        <name>Mn(2+)</name>
        <dbReference type="ChEBI" id="CHEBI:29035"/>
    </ligand>
</feature>
<feature type="binding site" evidence="10">
    <location>
        <position position="253"/>
    </location>
    <ligand>
        <name>Mn(2+)</name>
        <dbReference type="ChEBI" id="CHEBI:29035"/>
    </ligand>
</feature>
<dbReference type="OrthoDB" id="9793236at2"/>
<gene>
    <name evidence="10" type="primary">cas1</name>
    <name evidence="11" type="ORF">SAMN02910344_02015</name>
</gene>
<proteinExistence type="inferred from homology"/>
<dbReference type="Proteomes" id="UP000243745">
    <property type="component" value="Unassembled WGS sequence"/>
</dbReference>
<keyword evidence="12" id="KW-1185">Reference proteome</keyword>
<evidence type="ECO:0000256" key="7">
    <source>
        <dbReference type="ARBA" id="ARBA00023125"/>
    </source>
</evidence>
<dbReference type="EC" id="3.1.-.-" evidence="10"/>
<dbReference type="GO" id="GO:0016787">
    <property type="term" value="F:hydrolase activity"/>
    <property type="evidence" value="ECO:0007669"/>
    <property type="project" value="UniProtKB-KW"/>
</dbReference>
<dbReference type="PANTHER" id="PTHR34353:SF2">
    <property type="entry name" value="CRISPR-ASSOCIATED ENDONUCLEASE CAS1 1"/>
    <property type="match status" value="1"/>
</dbReference>
<dbReference type="HAMAP" id="MF_01470">
    <property type="entry name" value="Cas1"/>
    <property type="match status" value="1"/>
</dbReference>
<dbReference type="GO" id="GO:0003677">
    <property type="term" value="F:DNA binding"/>
    <property type="evidence" value="ECO:0007669"/>
    <property type="project" value="UniProtKB-KW"/>
</dbReference>
<reference evidence="11 12" key="1">
    <citation type="submission" date="2016-10" db="EMBL/GenBank/DDBJ databases">
        <authorList>
            <person name="Varghese N."/>
            <person name="Submissions S."/>
        </authorList>
    </citation>
    <scope>NUCLEOTIDE SEQUENCE [LARGE SCALE GENOMIC DNA]</scope>
    <source>
        <strain evidence="11 12">DSM 1361</strain>
    </source>
</reference>
<comment type="cofactor">
    <cofactor evidence="10">
        <name>Mg(2+)</name>
        <dbReference type="ChEBI" id="CHEBI:18420"/>
    </cofactor>
    <cofactor evidence="10">
        <name>Mn(2+)</name>
        <dbReference type="ChEBI" id="CHEBI:29035"/>
    </cofactor>
</comment>
<dbReference type="Gene3D" id="1.20.120.920">
    <property type="entry name" value="CRISPR-associated endonuclease Cas1, C-terminal domain"/>
    <property type="match status" value="1"/>
</dbReference>
<dbReference type="InterPro" id="IPR002729">
    <property type="entry name" value="CRISPR-assoc_Cas1"/>
</dbReference>
<evidence type="ECO:0000313" key="12">
    <source>
        <dbReference type="Proteomes" id="UP000243745"/>
    </source>
</evidence>
<dbReference type="AlphaFoldDB" id="A0A662ZJG8"/>
<protein>
    <recommendedName>
        <fullName evidence="10">CRISPR-associated endonuclease Cas1</fullName>
        <ecNumber evidence="10">3.1.-.-</ecNumber>
    </recommendedName>
</protein>
<sequence>MRHIVINQYGTFLGLVSERLVVKQKDEIVEELPLSRIRTISIAKKGISLSVDLIHACAIRGIRIFFLDWNNRIVSAVMGQNQHAVVSLRKAQFDAIKNDNLSCELSKKVIITKIKNQHAVIMYFTKNTIKNSQNSPIINNYNNLIDNLKKIILNTSPDAHDISNWRNRLMGLEGKAATEYWHTLVKLRLLPGDFTNRETRFTESVTNKALNYGYAILLSKIWAAVDNSGMEAYAGILHTDRPGKPSLVLDLMEEYRAWLVDRIIIKLRNQISEYMNLDMNLKKIISNEIHKSLMTKYTFNKKRIKLENIIQRQIYRFAGALVGQKKYKGYSFKW</sequence>
<accession>A0A662ZJG8</accession>
<evidence type="ECO:0000256" key="2">
    <source>
        <dbReference type="ARBA" id="ARBA00022723"/>
    </source>
</evidence>
<dbReference type="GO" id="GO:0051607">
    <property type="term" value="P:defense response to virus"/>
    <property type="evidence" value="ECO:0007669"/>
    <property type="project" value="UniProtKB-UniRule"/>
</dbReference>
<evidence type="ECO:0000313" key="11">
    <source>
        <dbReference type="EMBL" id="SFP66893.1"/>
    </source>
</evidence>
<name>A0A662ZJG8_9GAMM</name>
<evidence type="ECO:0000256" key="5">
    <source>
        <dbReference type="ARBA" id="ARBA00022842"/>
    </source>
</evidence>
<comment type="subunit">
    <text evidence="9 10">Homodimer, forms a heterotetramer with a Cas2 homodimer.</text>
</comment>
<organism evidence="11 12">
    <name type="scientific">Ruminobacter amylophilus</name>
    <dbReference type="NCBI Taxonomy" id="867"/>
    <lineage>
        <taxon>Bacteria</taxon>
        <taxon>Pseudomonadati</taxon>
        <taxon>Pseudomonadota</taxon>
        <taxon>Gammaproteobacteria</taxon>
        <taxon>Aeromonadales</taxon>
        <taxon>Succinivibrionaceae</taxon>
        <taxon>Ruminobacter</taxon>
    </lineage>
</organism>
<evidence type="ECO:0000256" key="6">
    <source>
        <dbReference type="ARBA" id="ARBA00023118"/>
    </source>
</evidence>
<keyword evidence="1 10" id="KW-0540">Nuclease</keyword>
<comment type="similarity">
    <text evidence="10">Belongs to the CRISPR-associated endonuclease Cas1 family.</text>
</comment>
<feature type="binding site" evidence="10">
    <location>
        <position position="173"/>
    </location>
    <ligand>
        <name>Mn(2+)</name>
        <dbReference type="ChEBI" id="CHEBI:29035"/>
    </ligand>
</feature>
<dbReference type="PANTHER" id="PTHR34353">
    <property type="entry name" value="CRISPR-ASSOCIATED ENDONUCLEASE CAS1 1"/>
    <property type="match status" value="1"/>
</dbReference>
<dbReference type="Pfam" id="PF01867">
    <property type="entry name" value="Cas_Cas1"/>
    <property type="match status" value="1"/>
</dbReference>
<dbReference type="Gene3D" id="3.100.10.20">
    <property type="entry name" value="CRISPR-associated endonuclease Cas1, N-terminal domain"/>
    <property type="match status" value="1"/>
</dbReference>
<evidence type="ECO:0000256" key="1">
    <source>
        <dbReference type="ARBA" id="ARBA00022722"/>
    </source>
</evidence>
<dbReference type="InterPro" id="IPR042211">
    <property type="entry name" value="CRISPR-assoc_Cas1_N"/>
</dbReference>
<dbReference type="NCBIfam" id="TIGR00287">
    <property type="entry name" value="cas1"/>
    <property type="match status" value="1"/>
</dbReference>
<evidence type="ECO:0000256" key="10">
    <source>
        <dbReference type="HAMAP-Rule" id="MF_01470"/>
    </source>
</evidence>
<dbReference type="GO" id="GO:0004519">
    <property type="term" value="F:endonuclease activity"/>
    <property type="evidence" value="ECO:0007669"/>
    <property type="project" value="UniProtKB-UniRule"/>
</dbReference>
<dbReference type="EMBL" id="FOXF01000052">
    <property type="protein sequence ID" value="SFP66893.1"/>
    <property type="molecule type" value="Genomic_DNA"/>
</dbReference>
<keyword evidence="4 10" id="KW-0378">Hydrolase</keyword>
<dbReference type="GO" id="GO:0043571">
    <property type="term" value="P:maintenance of CRISPR repeat elements"/>
    <property type="evidence" value="ECO:0007669"/>
    <property type="project" value="UniProtKB-UniRule"/>
</dbReference>
<keyword evidence="2 10" id="KW-0479">Metal-binding</keyword>
<evidence type="ECO:0000256" key="3">
    <source>
        <dbReference type="ARBA" id="ARBA00022759"/>
    </source>
</evidence>
<evidence type="ECO:0000256" key="9">
    <source>
        <dbReference type="ARBA" id="ARBA00038592"/>
    </source>
</evidence>
<dbReference type="GO" id="GO:0046872">
    <property type="term" value="F:metal ion binding"/>
    <property type="evidence" value="ECO:0007669"/>
    <property type="project" value="UniProtKB-UniRule"/>
</dbReference>
<dbReference type="RefSeq" id="WP_093143337.1">
    <property type="nucleotide sequence ID" value="NZ_FOXF01000052.1"/>
</dbReference>
<dbReference type="InterPro" id="IPR050646">
    <property type="entry name" value="Cas1"/>
</dbReference>
<keyword evidence="8 10" id="KW-0464">Manganese</keyword>
<keyword evidence="5 10" id="KW-0460">Magnesium</keyword>
<dbReference type="InterPro" id="IPR042206">
    <property type="entry name" value="CRISPR-assoc_Cas1_C"/>
</dbReference>
<evidence type="ECO:0000256" key="8">
    <source>
        <dbReference type="ARBA" id="ARBA00023211"/>
    </source>
</evidence>
<keyword evidence="3 10" id="KW-0255">Endonuclease</keyword>
<keyword evidence="7 10" id="KW-0238">DNA-binding</keyword>
<keyword evidence="6 10" id="KW-0051">Antiviral defense</keyword>
<evidence type="ECO:0000256" key="4">
    <source>
        <dbReference type="ARBA" id="ARBA00022801"/>
    </source>
</evidence>
<comment type="function">
    <text evidence="10">CRISPR (clustered regularly interspaced short palindromic repeat), is an adaptive immune system that provides protection against mobile genetic elements (viruses, transposable elements and conjugative plasmids). CRISPR clusters contain spacers, sequences complementary to antecedent mobile elements, and target invading nucleic acids. CRISPR clusters are transcribed and processed into CRISPR RNA (crRNA). Acts as a dsDNA endonuclease. Involved in the integration of spacer DNA into the CRISPR cassette.</text>
</comment>